<dbReference type="Proteomes" id="UP000008983">
    <property type="component" value="Unassembled WGS sequence"/>
</dbReference>
<dbReference type="eggNOG" id="KOG2171">
    <property type="taxonomic scope" value="Eukaryota"/>
</dbReference>
<evidence type="ECO:0000256" key="3">
    <source>
        <dbReference type="ARBA" id="ARBA00022490"/>
    </source>
</evidence>
<dbReference type="SUPFAM" id="SSF48371">
    <property type="entry name" value="ARM repeat"/>
    <property type="match status" value="2"/>
</dbReference>
<keyword evidence="5" id="KW-0653">Protein transport</keyword>
<organism evidence="6 7">
    <name type="scientific">Ichthyophthirius multifiliis</name>
    <name type="common">White spot disease agent</name>
    <name type="synonym">Ich</name>
    <dbReference type="NCBI Taxonomy" id="5932"/>
    <lineage>
        <taxon>Eukaryota</taxon>
        <taxon>Sar</taxon>
        <taxon>Alveolata</taxon>
        <taxon>Ciliophora</taxon>
        <taxon>Intramacronucleata</taxon>
        <taxon>Oligohymenophorea</taxon>
        <taxon>Hymenostomatida</taxon>
        <taxon>Ophryoglenina</taxon>
        <taxon>Ichthyophthirius</taxon>
    </lineage>
</organism>
<dbReference type="InParanoid" id="G0R3Y1"/>
<dbReference type="OMA" id="ANIMATD"/>
<name>G0R3Y1_ICHMU</name>
<dbReference type="GO" id="GO:0005737">
    <property type="term" value="C:cytoplasm"/>
    <property type="evidence" value="ECO:0007669"/>
    <property type="project" value="UniProtKB-SubCell"/>
</dbReference>
<dbReference type="GO" id="GO:0006606">
    <property type="term" value="P:protein import into nucleus"/>
    <property type="evidence" value="ECO:0007669"/>
    <property type="project" value="InterPro"/>
</dbReference>
<evidence type="ECO:0000313" key="6">
    <source>
        <dbReference type="EMBL" id="EGR27812.1"/>
    </source>
</evidence>
<dbReference type="InterPro" id="IPR011989">
    <property type="entry name" value="ARM-like"/>
</dbReference>
<dbReference type="GeneID" id="14903891"/>
<evidence type="ECO:0000256" key="1">
    <source>
        <dbReference type="ARBA" id="ARBA00004496"/>
    </source>
</evidence>
<dbReference type="AlphaFoldDB" id="G0R3Y1"/>
<dbReference type="STRING" id="857967.G0R3Y1"/>
<evidence type="ECO:0000256" key="5">
    <source>
        <dbReference type="ARBA" id="ARBA00022927"/>
    </source>
</evidence>
<proteinExistence type="predicted"/>
<gene>
    <name evidence="6" type="ORF">IMG5_188380</name>
</gene>
<comment type="subcellular location">
    <subcellularLocation>
        <location evidence="1">Cytoplasm</location>
    </subcellularLocation>
</comment>
<dbReference type="Gene3D" id="1.25.10.10">
    <property type="entry name" value="Leucine-rich Repeat Variant"/>
    <property type="match status" value="1"/>
</dbReference>
<protein>
    <submittedName>
        <fullName evidence="6">Kap beta 3 protein, putative</fullName>
    </submittedName>
</protein>
<dbReference type="EMBL" id="GL984318">
    <property type="protein sequence ID" value="EGR27812.1"/>
    <property type="molecule type" value="Genomic_DNA"/>
</dbReference>
<keyword evidence="4" id="KW-0677">Repeat</keyword>
<evidence type="ECO:0000256" key="4">
    <source>
        <dbReference type="ARBA" id="ARBA00022737"/>
    </source>
</evidence>
<accession>G0R3Y1</accession>
<dbReference type="InterPro" id="IPR016024">
    <property type="entry name" value="ARM-type_fold"/>
</dbReference>
<keyword evidence="2" id="KW-0813">Transport</keyword>
<dbReference type="RefSeq" id="XP_004027157.1">
    <property type="nucleotide sequence ID" value="XM_004027108.1"/>
</dbReference>
<keyword evidence="7" id="KW-1185">Reference proteome</keyword>
<keyword evidence="3" id="KW-0963">Cytoplasm</keyword>
<reference evidence="6 7" key="1">
    <citation type="submission" date="2011-07" db="EMBL/GenBank/DDBJ databases">
        <authorList>
            <person name="Coyne R."/>
            <person name="Brami D."/>
            <person name="Johnson J."/>
            <person name="Hostetler J."/>
            <person name="Hannick L."/>
            <person name="Clark T."/>
            <person name="Cassidy-Hanley D."/>
            <person name="Inman J."/>
        </authorList>
    </citation>
    <scope>NUCLEOTIDE SEQUENCE [LARGE SCALE GENOMIC DNA]</scope>
    <source>
        <strain evidence="6 7">G5</strain>
    </source>
</reference>
<dbReference type="PANTHER" id="PTHR10527">
    <property type="entry name" value="IMPORTIN BETA"/>
    <property type="match status" value="1"/>
</dbReference>
<evidence type="ECO:0000256" key="2">
    <source>
        <dbReference type="ARBA" id="ARBA00022448"/>
    </source>
</evidence>
<evidence type="ECO:0000313" key="7">
    <source>
        <dbReference type="Proteomes" id="UP000008983"/>
    </source>
</evidence>
<sequence length="541" mass="61788">MPGLQNLLSTVPRDTIQQISLRVHTIECIGYLLTSIKDNKELFQKDSTVIMNSLIGMQKQFSQEKDDLHHPPILIVYGQIAEAMQGDFSHYLPLVFPYVFQGLTLSIEAKIDEPLSAQTKNNTTNGKIQKVTFDLHMLGGLKTLELNTAALEQKIEAFHSLYQIANATKTSFYPYAQQTLDVLLEHMSYRNSKAIKENSIKTLVTILQALPIQERTVALNKIVPKVIQQFQNAIKIQNDEEIVLLQANLAECFKTIQSQETLNTEFGTQILQCLSESLSLCKLLKKDVKKEYANEDMDEATQEEFEEKYDEANEIMQNMIDIIGQIVRLFPTLENVVVNSILPDFFEVFTKENSTDSELNTSLCTFDEFLQYCSVQLFSKAFPDILTKFIDLAKNYQDSNVKQSSVFGIGLCAKRASVEQFTPFLNLALETLNELYTSSQSTVFENVIACIFKIALYQINDQGLKNNLFLKSFEKMPIKEDLEEACNLHELLCVLYKEQNQAFVDIMPQVKNTLLNIGNWQQQNIKTFILNEESQKYIQTL</sequence>
<dbReference type="InterPro" id="IPR040122">
    <property type="entry name" value="Importin_beta"/>
</dbReference>
<dbReference type="OrthoDB" id="296539at2759"/>